<name>C0BF22_9FIRM</name>
<accession>C0BF22</accession>
<dbReference type="HOGENOM" id="CLU_2552431_0_0_9"/>
<proteinExistence type="predicted"/>
<reference evidence="1 2" key="1">
    <citation type="submission" date="2009-02" db="EMBL/GenBank/DDBJ databases">
        <authorList>
            <person name="Fulton L."/>
            <person name="Clifton S."/>
            <person name="Fulton B."/>
            <person name="Xu J."/>
            <person name="Minx P."/>
            <person name="Pepin K.H."/>
            <person name="Johnson M."/>
            <person name="Bhonagiri V."/>
            <person name="Nash W.E."/>
            <person name="Mardis E.R."/>
            <person name="Wilson R.K."/>
        </authorList>
    </citation>
    <scope>NUCLEOTIDE SEQUENCE [LARGE SCALE GENOMIC DNA]</scope>
    <source>
        <strain evidence="1 2">ATCC 27758</strain>
    </source>
</reference>
<organism evidence="1 2">
    <name type="scientific">Coprococcus comes ATCC 27758</name>
    <dbReference type="NCBI Taxonomy" id="470146"/>
    <lineage>
        <taxon>Bacteria</taxon>
        <taxon>Bacillati</taxon>
        <taxon>Bacillota</taxon>
        <taxon>Clostridia</taxon>
        <taxon>Lachnospirales</taxon>
        <taxon>Lachnospiraceae</taxon>
        <taxon>Coprococcus</taxon>
    </lineage>
</organism>
<evidence type="ECO:0000313" key="1">
    <source>
        <dbReference type="EMBL" id="EEG87867.1"/>
    </source>
</evidence>
<dbReference type="AlphaFoldDB" id="C0BF22"/>
<evidence type="ECO:0000313" key="2">
    <source>
        <dbReference type="Proteomes" id="UP000003793"/>
    </source>
</evidence>
<comment type="caution">
    <text evidence="1">The sequence shown here is derived from an EMBL/GenBank/DDBJ whole genome shotgun (WGS) entry which is preliminary data.</text>
</comment>
<dbReference type="Proteomes" id="UP000003793">
    <property type="component" value="Unassembled WGS sequence"/>
</dbReference>
<sequence>MKRLSILIGGIKYENYRRLHALSWYTKPTTVLQANAPAIKNHSFCFTEDLVLHITTLKYLTGLLMKVVQLFPTTSSAAVILM</sequence>
<dbReference type="EMBL" id="ABVR01000046">
    <property type="protein sequence ID" value="EEG87867.1"/>
    <property type="molecule type" value="Genomic_DNA"/>
</dbReference>
<gene>
    <name evidence="1" type="ORF">COPCOM_03785</name>
</gene>
<reference evidence="1 2" key="2">
    <citation type="submission" date="2009-03" db="EMBL/GenBank/DDBJ databases">
        <title>Draft genome sequence of Coprococcus comes (ATCC 27758).</title>
        <authorList>
            <person name="Sudarsanam P."/>
            <person name="Ley R."/>
            <person name="Guruge J."/>
            <person name="Turnbaugh P.J."/>
            <person name="Mahowald M."/>
            <person name="Liep D."/>
            <person name="Gordon J."/>
        </authorList>
    </citation>
    <scope>NUCLEOTIDE SEQUENCE [LARGE SCALE GENOMIC DNA]</scope>
    <source>
        <strain evidence="1 2">ATCC 27758</strain>
    </source>
</reference>
<protein>
    <submittedName>
        <fullName evidence="1">Uncharacterized protein</fullName>
    </submittedName>
</protein>